<evidence type="ECO:0000313" key="2">
    <source>
        <dbReference type="EMBL" id="RRT69543.1"/>
    </source>
</evidence>
<feature type="region of interest" description="Disordered" evidence="1">
    <location>
        <begin position="149"/>
        <end position="171"/>
    </location>
</feature>
<comment type="caution">
    <text evidence="2">The sequence shown here is derived from an EMBL/GenBank/DDBJ whole genome shotgun (WGS) entry which is preliminary data.</text>
</comment>
<evidence type="ECO:0000256" key="1">
    <source>
        <dbReference type="SAM" id="MobiDB-lite"/>
    </source>
</evidence>
<dbReference type="AlphaFoldDB" id="A0A427A012"/>
<accession>A0A427A012</accession>
<proteinExistence type="predicted"/>
<dbReference type="EMBL" id="AMZH03004310">
    <property type="protein sequence ID" value="RRT69543.1"/>
    <property type="molecule type" value="Genomic_DNA"/>
</dbReference>
<dbReference type="Proteomes" id="UP000287651">
    <property type="component" value="Unassembled WGS sequence"/>
</dbReference>
<reference evidence="2 3" key="1">
    <citation type="journal article" date="2014" name="Agronomy (Basel)">
        <title>A Draft Genome Sequence for Ensete ventricosum, the Drought-Tolerant Tree Against Hunger.</title>
        <authorList>
            <person name="Harrison J."/>
            <person name="Moore K.A."/>
            <person name="Paszkiewicz K."/>
            <person name="Jones T."/>
            <person name="Grant M."/>
            <person name="Ambacheew D."/>
            <person name="Muzemil S."/>
            <person name="Studholme D.J."/>
        </authorList>
    </citation>
    <scope>NUCLEOTIDE SEQUENCE [LARGE SCALE GENOMIC DNA]</scope>
</reference>
<gene>
    <name evidence="2" type="ORF">B296_00001732</name>
</gene>
<name>A0A427A012_ENSVE</name>
<evidence type="ECO:0000313" key="3">
    <source>
        <dbReference type="Proteomes" id="UP000287651"/>
    </source>
</evidence>
<protein>
    <submittedName>
        <fullName evidence="2">Uncharacterized protein</fullName>
    </submittedName>
</protein>
<sequence length="171" mass="18852">MLTSSMPLSLSFSSRRRLLNRSTTVGADSCALSSTIGTFFPSYGVKPLLITTSSVHHPPMQLCSFGLDAFLRKGRFYATSALLPINSKITSGCDNEGHPSWKLSVLENKHHYCHCTTCTASMHRPPSFTFSNLFITVTASKSLRSMTPSNLRQKCHPHKRSGQSLLFAPRS</sequence>
<organism evidence="2 3">
    <name type="scientific">Ensete ventricosum</name>
    <name type="common">Abyssinian banana</name>
    <name type="synonym">Musa ensete</name>
    <dbReference type="NCBI Taxonomy" id="4639"/>
    <lineage>
        <taxon>Eukaryota</taxon>
        <taxon>Viridiplantae</taxon>
        <taxon>Streptophyta</taxon>
        <taxon>Embryophyta</taxon>
        <taxon>Tracheophyta</taxon>
        <taxon>Spermatophyta</taxon>
        <taxon>Magnoliopsida</taxon>
        <taxon>Liliopsida</taxon>
        <taxon>Zingiberales</taxon>
        <taxon>Musaceae</taxon>
        <taxon>Ensete</taxon>
    </lineage>
</organism>